<keyword evidence="3" id="KW-0812">Transmembrane</keyword>
<evidence type="ECO:0000256" key="2">
    <source>
        <dbReference type="SAM" id="MobiDB-lite"/>
    </source>
</evidence>
<feature type="coiled-coil region" evidence="1">
    <location>
        <begin position="29"/>
        <end position="120"/>
    </location>
</feature>
<accession>A0A2X3IL40</accession>
<keyword evidence="3" id="KW-0472">Membrane</keyword>
<sequence>MKGKKTFWFATTSFLVLIMIVSVIGIKHHETVKAKEEQEEARKVALEREQSLEQNARSAVNRLFASDKLLMLNDNYSEDLNKKAQQLIGQLKNKKMKADLEKKRLRAEKFEKEVELSKQNVAALFTDETKRSLAQHVTKDKLDGVKQAVLNSTPQAKTKLELKRDVEKAYQLLASQEKARKVAIKKHRKNGSQKTRTIGSESKSGAFFWDSNRQEKNRTFSSQEKSPVLKQNESEQKRAQAVKHRNHCSENELSCAYKPNHYSCCEWY</sequence>
<feature type="domain" description="Pesticidal crystal protein Cry1Aa" evidence="4">
    <location>
        <begin position="117"/>
        <end position="173"/>
    </location>
</feature>
<keyword evidence="3" id="KW-1133">Transmembrane helix</keyword>
<feature type="compositionally biased region" description="Polar residues" evidence="2">
    <location>
        <begin position="219"/>
        <end position="231"/>
    </location>
</feature>
<evidence type="ECO:0000256" key="3">
    <source>
        <dbReference type="SAM" id="Phobius"/>
    </source>
</evidence>
<dbReference type="AlphaFoldDB" id="A0A2X3IL40"/>
<dbReference type="Proteomes" id="UP000250257">
    <property type="component" value="Unassembled WGS sequence"/>
</dbReference>
<evidence type="ECO:0000313" key="5">
    <source>
        <dbReference type="EMBL" id="SQC62110.1"/>
    </source>
</evidence>
<gene>
    <name evidence="5" type="ORF">NCTC13940_00006</name>
</gene>
<feature type="region of interest" description="Disordered" evidence="2">
    <location>
        <begin position="215"/>
        <end position="238"/>
    </location>
</feature>
<evidence type="ECO:0000256" key="1">
    <source>
        <dbReference type="SAM" id="Coils"/>
    </source>
</evidence>
<proteinExistence type="predicted"/>
<dbReference type="EMBL" id="UAWT01000001">
    <property type="protein sequence ID" value="SQC62110.1"/>
    <property type="molecule type" value="Genomic_DNA"/>
</dbReference>
<dbReference type="Pfam" id="PF18449">
    <property type="entry name" value="Endotoxin_C2"/>
    <property type="match status" value="1"/>
</dbReference>
<dbReference type="RefSeq" id="WP_258404476.1">
    <property type="nucleotide sequence ID" value="NZ_UAWT01000001.1"/>
</dbReference>
<reference evidence="5 6" key="1">
    <citation type="submission" date="2018-06" db="EMBL/GenBank/DDBJ databases">
        <authorList>
            <consortium name="Pathogen Informatics"/>
            <person name="Doyle S."/>
        </authorList>
    </citation>
    <scope>NUCLEOTIDE SEQUENCE [LARGE SCALE GENOMIC DNA]</scope>
    <source>
        <strain evidence="5 6">NCTC13940</strain>
    </source>
</reference>
<keyword evidence="1" id="KW-0175">Coiled coil</keyword>
<organism evidence="5 6">
    <name type="scientific">Listeria fleischmannii subsp. fleischmannii</name>
    <dbReference type="NCBI Taxonomy" id="1671902"/>
    <lineage>
        <taxon>Bacteria</taxon>
        <taxon>Bacillati</taxon>
        <taxon>Bacillota</taxon>
        <taxon>Bacilli</taxon>
        <taxon>Bacillales</taxon>
        <taxon>Listeriaceae</taxon>
        <taxon>Listeria</taxon>
    </lineage>
</organism>
<feature type="transmembrane region" description="Helical" evidence="3">
    <location>
        <begin position="6"/>
        <end position="26"/>
    </location>
</feature>
<name>A0A2X3IL40_9LIST</name>
<evidence type="ECO:0000313" key="6">
    <source>
        <dbReference type="Proteomes" id="UP000250257"/>
    </source>
</evidence>
<dbReference type="InterPro" id="IPR054544">
    <property type="entry name" value="Pest_crys_Cry1Aa_dom-IV"/>
</dbReference>
<evidence type="ECO:0000259" key="4">
    <source>
        <dbReference type="Pfam" id="PF18449"/>
    </source>
</evidence>
<protein>
    <recommendedName>
        <fullName evidence="4">Pesticidal crystal protein Cry1Aa domain-containing protein</fullName>
    </recommendedName>
</protein>